<dbReference type="InterPro" id="IPR027463">
    <property type="entry name" value="AcrB_DN_DC_subdom"/>
</dbReference>
<dbReference type="PRINTS" id="PR00702">
    <property type="entry name" value="ACRIFLAVINRP"/>
</dbReference>
<sequence>MHGLIAWFTRNHVAANLLMVLIVGLGLYSAKFRLPLEVFPEFELDMVNVSIALPGASPEESEESLAIRIEEAISDIEGIEQITSISQEGAARVSAEINSRYDTRDVMSDIKSRIDAINTFPSDAERPVVSLSQFKRETITVAVSGELAAKELRLVAESVRDELLQLPELSQVELDSVAPYEISIEISEQKLREYGLELSQVAQIIRQASLDLSAGSVKTQGGEILLRTKGQAYLGDEFADLLIISRADGTRIRLSEIANIVDGFEETPIINRFNKKPAVMIEVYRVGDQSAIDISDAVKQFIQDKQPYLPQGVSLNYWRDSSKIVKARLNTLKNSAIQGSILVALLLALFLRPAIALWVCIGIPISFMGGLLVMPAVDVTINIISLFAFIMVLGILVDDAIVTSENIYTHLKAGEKPLSAAIKGTQEVAVPVTFGVLTTVAAFLPLMMIGGVRGEIFAQIPLIVIPVLLFSLVESKLILPAHLKHIKPPSKQAGRFTRWQNSFANGFESAILKFYQPALKQALAHRITTAAIAVGVFIVVLSLATSGWIRFVFFPRVPSETARASLVMPAGTAFSITDNYVNRILDAALTLQQKYRDPDTGDSIILNILATSGSGGGSGSGQSNQGRVVFEIEPPETRSLEISSTELVREWRQLIGNLPGTESLSFRAEMGRGGSPLDIQFSSNDFAAMAQLADLTKQKLQQYPAIFDVEDSLADGKVELQLNIKPQAQALGLTLNDLAQQVRSAFFGYQVQRIQRGREDVKVYVRYPASERQSQYNLTNMLIRTPDGAELPFSEVATVQASQSPATITRIDRLRTQNIRADVNKQQANIEVIKADLQQWLQQRMVAFPQVSFSLEGEAKEQRESFASLGVGLLFVLFVIYALLAIPFASYWQPIVVMSTIPFGVVGAILGHMIMGMPLTIMSMMGMLALTGVVVNDSLVLVDYINRQRRKGVDIMVAVACAGVARFRAVILTSLTTFAGLMPLIFEKSTQAQFLIPMAISLGFGIIFATLITLLVVPVNYLLLNDAQQALIAFKRWWLAAFKKPTRP</sequence>
<feature type="transmembrane region" description="Helical" evidence="1">
    <location>
        <begin position="994"/>
        <end position="1023"/>
    </location>
</feature>
<protein>
    <submittedName>
        <fullName evidence="2">Acriflavin resistance protein</fullName>
    </submittedName>
</protein>
<feature type="transmembrane region" description="Helical" evidence="1">
    <location>
        <begin position="921"/>
        <end position="945"/>
    </location>
</feature>
<keyword evidence="3" id="KW-1185">Reference proteome</keyword>
<evidence type="ECO:0000313" key="2">
    <source>
        <dbReference type="EMBL" id="GGB12939.1"/>
    </source>
</evidence>
<feature type="transmembrane region" description="Helical" evidence="1">
    <location>
        <begin position="530"/>
        <end position="553"/>
    </location>
</feature>
<feature type="transmembrane region" description="Helical" evidence="1">
    <location>
        <begin position="428"/>
        <end position="450"/>
    </location>
</feature>
<feature type="transmembrane region" description="Helical" evidence="1">
    <location>
        <begin position="341"/>
        <end position="367"/>
    </location>
</feature>
<accession>A0ABQ1I3G9</accession>
<dbReference type="Gene3D" id="3.30.70.1430">
    <property type="entry name" value="Multidrug efflux transporter AcrB pore domain"/>
    <property type="match status" value="2"/>
</dbReference>
<dbReference type="Pfam" id="PF00873">
    <property type="entry name" value="ACR_tran"/>
    <property type="match status" value="1"/>
</dbReference>
<feature type="transmembrane region" description="Helical" evidence="1">
    <location>
        <begin position="957"/>
        <end position="982"/>
    </location>
</feature>
<gene>
    <name evidence="2" type="ORF">GCM10007414_27860</name>
</gene>
<dbReference type="RefSeq" id="WP_055733121.1">
    <property type="nucleotide sequence ID" value="NZ_BMDY01000017.1"/>
</dbReference>
<feature type="transmembrane region" description="Helical" evidence="1">
    <location>
        <begin position="379"/>
        <end position="397"/>
    </location>
</feature>
<keyword evidence="1" id="KW-0472">Membrane</keyword>
<comment type="caution">
    <text evidence="2">The sequence shown here is derived from an EMBL/GenBank/DDBJ whole genome shotgun (WGS) entry which is preliminary data.</text>
</comment>
<dbReference type="PANTHER" id="PTHR32063:SF33">
    <property type="entry name" value="RND SUPERFAMILY EFFLUX PUMP PERMEASE COMPONENT"/>
    <property type="match status" value="1"/>
</dbReference>
<keyword evidence="1" id="KW-1133">Transmembrane helix</keyword>
<feature type="transmembrane region" description="Helical" evidence="1">
    <location>
        <begin position="895"/>
        <end position="915"/>
    </location>
</feature>
<dbReference type="Proteomes" id="UP000651977">
    <property type="component" value="Unassembled WGS sequence"/>
</dbReference>
<feature type="transmembrane region" description="Helical" evidence="1">
    <location>
        <begin position="12"/>
        <end position="30"/>
    </location>
</feature>
<reference evidence="3" key="1">
    <citation type="journal article" date="2019" name="Int. J. Syst. Evol. Microbiol.">
        <title>The Global Catalogue of Microorganisms (GCM) 10K type strain sequencing project: providing services to taxonomists for standard genome sequencing and annotation.</title>
        <authorList>
            <consortium name="The Broad Institute Genomics Platform"/>
            <consortium name="The Broad Institute Genome Sequencing Center for Infectious Disease"/>
            <person name="Wu L."/>
            <person name="Ma J."/>
        </authorList>
    </citation>
    <scope>NUCLEOTIDE SEQUENCE [LARGE SCALE GENOMIC DNA]</scope>
    <source>
        <strain evidence="3">CGMCC 1.10131</strain>
    </source>
</reference>
<dbReference type="PANTHER" id="PTHR32063">
    <property type="match status" value="1"/>
</dbReference>
<evidence type="ECO:0000313" key="3">
    <source>
        <dbReference type="Proteomes" id="UP000651977"/>
    </source>
</evidence>
<dbReference type="SUPFAM" id="SSF82714">
    <property type="entry name" value="Multidrug efflux transporter AcrB TolC docking domain, DN and DC subdomains"/>
    <property type="match status" value="2"/>
</dbReference>
<dbReference type="Gene3D" id="1.20.1640.10">
    <property type="entry name" value="Multidrug efflux transporter AcrB transmembrane domain"/>
    <property type="match status" value="2"/>
</dbReference>
<dbReference type="Gene3D" id="3.30.70.1320">
    <property type="entry name" value="Multidrug efflux transporter AcrB pore domain like"/>
    <property type="match status" value="1"/>
</dbReference>
<feature type="transmembrane region" description="Helical" evidence="1">
    <location>
        <begin position="866"/>
        <end position="888"/>
    </location>
</feature>
<dbReference type="Gene3D" id="3.30.70.1440">
    <property type="entry name" value="Multidrug efflux transporter AcrB pore domain"/>
    <property type="match status" value="1"/>
</dbReference>
<dbReference type="EMBL" id="BMDY01000017">
    <property type="protein sequence ID" value="GGB12939.1"/>
    <property type="molecule type" value="Genomic_DNA"/>
</dbReference>
<dbReference type="Gene3D" id="3.30.2090.10">
    <property type="entry name" value="Multidrug efflux transporter AcrB TolC docking domain, DN and DC subdomains"/>
    <property type="match status" value="2"/>
</dbReference>
<name>A0ABQ1I3G9_9ALTE</name>
<dbReference type="SUPFAM" id="SSF82866">
    <property type="entry name" value="Multidrug efflux transporter AcrB transmembrane domain"/>
    <property type="match status" value="2"/>
</dbReference>
<dbReference type="SUPFAM" id="SSF82693">
    <property type="entry name" value="Multidrug efflux transporter AcrB pore domain, PN1, PN2, PC1 and PC2 subdomains"/>
    <property type="match status" value="2"/>
</dbReference>
<organism evidence="2 3">
    <name type="scientific">Agarivorans gilvus</name>
    <dbReference type="NCBI Taxonomy" id="680279"/>
    <lineage>
        <taxon>Bacteria</taxon>
        <taxon>Pseudomonadati</taxon>
        <taxon>Pseudomonadota</taxon>
        <taxon>Gammaproteobacteria</taxon>
        <taxon>Alteromonadales</taxon>
        <taxon>Alteromonadaceae</taxon>
        <taxon>Agarivorans</taxon>
    </lineage>
</organism>
<evidence type="ECO:0000256" key="1">
    <source>
        <dbReference type="SAM" id="Phobius"/>
    </source>
</evidence>
<dbReference type="InterPro" id="IPR001036">
    <property type="entry name" value="Acrflvin-R"/>
</dbReference>
<proteinExistence type="predicted"/>
<keyword evidence="1" id="KW-0812">Transmembrane</keyword>